<feature type="compositionally biased region" description="Polar residues" evidence="1">
    <location>
        <begin position="58"/>
        <end position="68"/>
    </location>
</feature>
<dbReference type="AlphaFoldDB" id="A0A183GN49"/>
<protein>
    <submittedName>
        <fullName evidence="4">Velvet domain-containing protein</fullName>
    </submittedName>
</protein>
<accession>A0A183GN49</accession>
<gene>
    <name evidence="2" type="ORF">HPBE_LOCUS24117</name>
</gene>
<evidence type="ECO:0000313" key="3">
    <source>
        <dbReference type="Proteomes" id="UP000050761"/>
    </source>
</evidence>
<reference evidence="4" key="2">
    <citation type="submission" date="2019-09" db="UniProtKB">
        <authorList>
            <consortium name="WormBaseParasite"/>
        </authorList>
    </citation>
    <scope>IDENTIFICATION</scope>
</reference>
<organism evidence="3 4">
    <name type="scientific">Heligmosomoides polygyrus</name>
    <name type="common">Parasitic roundworm</name>
    <dbReference type="NCBI Taxonomy" id="6339"/>
    <lineage>
        <taxon>Eukaryota</taxon>
        <taxon>Metazoa</taxon>
        <taxon>Ecdysozoa</taxon>
        <taxon>Nematoda</taxon>
        <taxon>Chromadorea</taxon>
        <taxon>Rhabditida</taxon>
        <taxon>Rhabditina</taxon>
        <taxon>Rhabditomorpha</taxon>
        <taxon>Strongyloidea</taxon>
        <taxon>Heligmosomidae</taxon>
        <taxon>Heligmosomoides</taxon>
    </lineage>
</organism>
<dbReference type="EMBL" id="UZAH01035867">
    <property type="protein sequence ID" value="VDP42938.1"/>
    <property type="molecule type" value="Genomic_DNA"/>
</dbReference>
<proteinExistence type="predicted"/>
<sequence length="101" mass="11344">MKSLQPDSAYDYSPYSHNVRRAPMHSDYDYTSLAGQAIPYARQPTIFMQPPPMPLMPYQSSDYGSQADTGMENDDITNQFTGIPRGTKLRRPVTPNNEVGV</sequence>
<feature type="region of interest" description="Disordered" evidence="1">
    <location>
        <begin position="51"/>
        <end position="101"/>
    </location>
</feature>
<keyword evidence="3" id="KW-1185">Reference proteome</keyword>
<dbReference type="WBParaSite" id="HPBE_0002411901-mRNA-1">
    <property type="protein sequence ID" value="HPBE_0002411901-mRNA-1"/>
    <property type="gene ID" value="HPBE_0002411901"/>
</dbReference>
<accession>A0A3P8E8N7</accession>
<name>A0A183GN49_HELPZ</name>
<evidence type="ECO:0000313" key="4">
    <source>
        <dbReference type="WBParaSite" id="HPBE_0002411901-mRNA-1"/>
    </source>
</evidence>
<dbReference type="Proteomes" id="UP000050761">
    <property type="component" value="Unassembled WGS sequence"/>
</dbReference>
<reference evidence="2 3" key="1">
    <citation type="submission" date="2018-11" db="EMBL/GenBank/DDBJ databases">
        <authorList>
            <consortium name="Pathogen Informatics"/>
        </authorList>
    </citation>
    <scope>NUCLEOTIDE SEQUENCE [LARGE SCALE GENOMIC DNA]</scope>
</reference>
<evidence type="ECO:0000256" key="1">
    <source>
        <dbReference type="SAM" id="MobiDB-lite"/>
    </source>
</evidence>
<evidence type="ECO:0000313" key="2">
    <source>
        <dbReference type="EMBL" id="VDP42938.1"/>
    </source>
</evidence>